<gene>
    <name evidence="1" type="ORF">Z955_10785</name>
</gene>
<comment type="caution">
    <text evidence="1">The sequence shown here is derived from an EMBL/GenBank/DDBJ whole genome shotgun (WGS) entry which is preliminary data.</text>
</comment>
<proteinExistence type="predicted"/>
<dbReference type="AlphaFoldDB" id="A0A0A0ICI2"/>
<sequence>MENKLDLQDILEECMVGFKVYDICRQQDCLVPSLGDVYPQSNKIPIKPARNGTEFTIVILSQDKTETVNIAAGEIFCLPLSVTTVNIVPDSLQTQIIVKSITKNSYLDNGYWDVVIEYKFNYAIQLLYANGEIVNATIQGTPVTSMQAYSSYEKKVTLYGAKGGKGVTYSLAGLPNVNAEKPTHYIQAKAEILEADICELPKLPECVPTGCPPKCNAVCVTIGLFTIIALIRIVKYNNISLGACNIPKCNQNMPCEVFNAIPFPFEQFSPNNQKS</sequence>
<dbReference type="EMBL" id="JDRY01000048">
    <property type="protein sequence ID" value="KGM98642.1"/>
    <property type="molecule type" value="Genomic_DNA"/>
</dbReference>
<organism evidence="1 2">
    <name type="scientific">Clostridium botulinum C/D str. DC5</name>
    <dbReference type="NCBI Taxonomy" id="1443128"/>
    <lineage>
        <taxon>Bacteria</taxon>
        <taxon>Bacillati</taxon>
        <taxon>Bacillota</taxon>
        <taxon>Clostridia</taxon>
        <taxon>Eubacteriales</taxon>
        <taxon>Clostridiaceae</taxon>
        <taxon>Clostridium</taxon>
    </lineage>
</organism>
<accession>A0A0A0ICI2</accession>
<name>A0A0A0ICI2_CLOBO</name>
<reference evidence="1 2" key="1">
    <citation type="submission" date="2014-01" db="EMBL/GenBank/DDBJ databases">
        <title>Plasmidome dynamics in the species complex Clostridium novyi sensu lato converts strains of independent lineages into distinctly different pathogens.</title>
        <authorList>
            <person name="Skarin H."/>
            <person name="Segerman B."/>
        </authorList>
    </citation>
    <scope>NUCLEOTIDE SEQUENCE [LARGE SCALE GENOMIC DNA]</scope>
    <source>
        <strain evidence="1 2">DC5</strain>
    </source>
</reference>
<dbReference type="RefSeq" id="WP_039257860.1">
    <property type="nucleotide sequence ID" value="NZ_JDRY01000048.1"/>
</dbReference>
<dbReference type="Proteomes" id="UP000030014">
    <property type="component" value="Unassembled WGS sequence"/>
</dbReference>
<evidence type="ECO:0000313" key="1">
    <source>
        <dbReference type="EMBL" id="KGM98642.1"/>
    </source>
</evidence>
<protein>
    <submittedName>
        <fullName evidence="1">Uncharacterized protein</fullName>
    </submittedName>
</protein>
<evidence type="ECO:0000313" key="2">
    <source>
        <dbReference type="Proteomes" id="UP000030014"/>
    </source>
</evidence>